<dbReference type="InterPro" id="IPR017946">
    <property type="entry name" value="PLC-like_Pdiesterase_TIM-brl"/>
</dbReference>
<reference evidence="2" key="1">
    <citation type="submission" date="2016-10" db="EMBL/GenBank/DDBJ databases">
        <title>Sequence of Gallionella enrichment culture.</title>
        <authorList>
            <person name="Poehlein A."/>
            <person name="Muehling M."/>
            <person name="Daniel R."/>
        </authorList>
    </citation>
    <scope>NUCLEOTIDE SEQUENCE</scope>
</reference>
<evidence type="ECO:0000313" key="2">
    <source>
        <dbReference type="EMBL" id="OIR03835.1"/>
    </source>
</evidence>
<feature type="domain" description="GP-PDE" evidence="1">
    <location>
        <begin position="7"/>
        <end position="242"/>
    </location>
</feature>
<name>A0A1J5S7B6_9ZZZZ</name>
<dbReference type="GO" id="GO:0006629">
    <property type="term" value="P:lipid metabolic process"/>
    <property type="evidence" value="ECO:0007669"/>
    <property type="project" value="InterPro"/>
</dbReference>
<dbReference type="EMBL" id="MLJW01000062">
    <property type="protein sequence ID" value="OIR03835.1"/>
    <property type="molecule type" value="Genomic_DNA"/>
</dbReference>
<proteinExistence type="predicted"/>
<dbReference type="NCBIfam" id="NF006989">
    <property type="entry name" value="PRK09454.1"/>
    <property type="match status" value="1"/>
</dbReference>
<sequence length="248" mass="25852">MNRYAYPRLFAHRGGGSLAPENTLAGMRLAARLGYRGVEFDVMLSADGAPVLIHDERFERTTDGAGLVAQTPLAALRRLDAGVRFHPAFAGEVMPTLEEALALCASLHLTANVEIKPAEGADRATGATVGRIVAASPAGAVLLSSFSEEALAAARLAAPDCPRAWLTDVPPPDWSRHLDRLGCQGLHCAASQLTPELTAALVGAAIPFACYTVNDPAAAAALFAAGAAAIFTDRLDLFDPAAAELGRR</sequence>
<dbReference type="Gene3D" id="3.20.20.190">
    <property type="entry name" value="Phosphatidylinositol (PI) phosphodiesterase"/>
    <property type="match status" value="1"/>
</dbReference>
<dbReference type="PANTHER" id="PTHR46211">
    <property type="entry name" value="GLYCEROPHOSPHORYL DIESTER PHOSPHODIESTERASE"/>
    <property type="match status" value="1"/>
</dbReference>
<keyword evidence="2" id="KW-0378">Hydrolase</keyword>
<dbReference type="Pfam" id="PF03009">
    <property type="entry name" value="GDPD"/>
    <property type="match status" value="1"/>
</dbReference>
<gene>
    <name evidence="2" type="primary">ugpQ_2</name>
    <name evidence="2" type="ORF">GALL_140160</name>
</gene>
<dbReference type="PROSITE" id="PS51704">
    <property type="entry name" value="GP_PDE"/>
    <property type="match status" value="1"/>
</dbReference>
<dbReference type="GO" id="GO:0008889">
    <property type="term" value="F:glycerophosphodiester phosphodiesterase activity"/>
    <property type="evidence" value="ECO:0007669"/>
    <property type="project" value="UniProtKB-EC"/>
</dbReference>
<protein>
    <submittedName>
        <fullName evidence="2">Glycerophosphoryl diester phosphodiesterase</fullName>
        <ecNumber evidence="2">3.1.4.46</ecNumber>
    </submittedName>
</protein>
<dbReference type="AlphaFoldDB" id="A0A1J5S7B6"/>
<dbReference type="InterPro" id="IPR030395">
    <property type="entry name" value="GP_PDE_dom"/>
</dbReference>
<dbReference type="PANTHER" id="PTHR46211:SF1">
    <property type="entry name" value="GLYCEROPHOSPHODIESTER PHOSPHODIESTERASE, CYTOPLASMIC"/>
    <property type="match status" value="1"/>
</dbReference>
<accession>A0A1J5S7B6</accession>
<comment type="caution">
    <text evidence="2">The sequence shown here is derived from an EMBL/GenBank/DDBJ whole genome shotgun (WGS) entry which is preliminary data.</text>
</comment>
<organism evidence="2">
    <name type="scientific">mine drainage metagenome</name>
    <dbReference type="NCBI Taxonomy" id="410659"/>
    <lineage>
        <taxon>unclassified sequences</taxon>
        <taxon>metagenomes</taxon>
        <taxon>ecological metagenomes</taxon>
    </lineage>
</organism>
<dbReference type="EC" id="3.1.4.46" evidence="2"/>
<dbReference type="SUPFAM" id="SSF51695">
    <property type="entry name" value="PLC-like phosphodiesterases"/>
    <property type="match status" value="1"/>
</dbReference>
<evidence type="ECO:0000259" key="1">
    <source>
        <dbReference type="PROSITE" id="PS51704"/>
    </source>
</evidence>